<protein>
    <recommendedName>
        <fullName evidence="6">Ribonuclease H</fullName>
        <ecNumber evidence="5">3.1.26.4</ecNumber>
    </recommendedName>
</protein>
<comment type="function">
    <text evidence="3">Endonuclease that specifically degrades the RNA of RNA-DNA hybrids.</text>
</comment>
<dbReference type="FunFam" id="3.40.970.10:FF:000002">
    <property type="entry name" value="Ribonuclease H"/>
    <property type="match status" value="2"/>
</dbReference>
<evidence type="ECO:0000256" key="2">
    <source>
        <dbReference type="ARBA" id="ARBA00001946"/>
    </source>
</evidence>
<gene>
    <name evidence="14" type="ORF">K431DRAFT_288081</name>
</gene>
<evidence type="ECO:0000313" key="14">
    <source>
        <dbReference type="EMBL" id="KAF2717931.1"/>
    </source>
</evidence>
<feature type="region of interest" description="Disordered" evidence="12">
    <location>
        <begin position="51"/>
        <end position="77"/>
    </location>
</feature>
<proteinExistence type="inferred from homology"/>
<dbReference type="PROSITE" id="PS50879">
    <property type="entry name" value="RNASE_H_1"/>
    <property type="match status" value="1"/>
</dbReference>
<dbReference type="Proteomes" id="UP000799441">
    <property type="component" value="Unassembled WGS sequence"/>
</dbReference>
<dbReference type="GO" id="GO:0043137">
    <property type="term" value="P:DNA replication, removal of RNA primer"/>
    <property type="evidence" value="ECO:0007669"/>
    <property type="project" value="TreeGrafter"/>
</dbReference>
<dbReference type="Gene3D" id="3.40.970.10">
    <property type="entry name" value="Ribonuclease H1, N-terminal domain"/>
    <property type="match status" value="2"/>
</dbReference>
<evidence type="ECO:0000256" key="9">
    <source>
        <dbReference type="ARBA" id="ARBA00022759"/>
    </source>
</evidence>
<dbReference type="InterPro" id="IPR002156">
    <property type="entry name" value="RNaseH_domain"/>
</dbReference>
<sequence length="519" mass="56851">MRTWLSPQLPTRKALNIVDRICPHEDWPVLRNLIRPSTRLSSFTTALQISRDTSRASMASHSSASIHNNGSANGSPFANATIQTQQLNGYASHNNTSSKSPIEGSTEGHDNGNSTKRKRSGKPDTPKFYAVRVGKIPGIYQSWTACLEQVKGFPKANFKSFPSKAEAEAYMGDGTVSSGGGGSNGNKGGPVTRWYGVQNGKNPGVYTTWEEVLEQIKGSKNPKHRGFKTQAEAEAYVAEGHMKKMQMNGEYDLGDGWDEDDAPVNKKSKKSSSKRDNDLTSLFESSDFGPGNAPFPPDTEDGFDSSIMLDPLTGEIRYKTEAELQAYKPFVSRPVAASIIRIYTDGSSLGNGQSGACGGIGVYFGPGDRRNVSEALPGTRQTNQRAELTAIMRALEVAPRDRKCIIYSDSHYSIKCCTEWFVKWRQNGWLNSSGKPVENKDLISKIIDMLEERWKINKHRVGGVEDVEEREGDGSTWERGPASVNFEWVKGHDKDAGNNAADRLAVAGAREARELGGEV</sequence>
<evidence type="ECO:0000256" key="10">
    <source>
        <dbReference type="ARBA" id="ARBA00022801"/>
    </source>
</evidence>
<feature type="compositionally biased region" description="Low complexity" evidence="12">
    <location>
        <begin position="55"/>
        <end position="75"/>
    </location>
</feature>
<dbReference type="InterPro" id="IPR012337">
    <property type="entry name" value="RNaseH-like_sf"/>
</dbReference>
<dbReference type="InterPro" id="IPR037056">
    <property type="entry name" value="RNase_H1_N_sf"/>
</dbReference>
<organism evidence="14 15">
    <name type="scientific">Polychaeton citri CBS 116435</name>
    <dbReference type="NCBI Taxonomy" id="1314669"/>
    <lineage>
        <taxon>Eukaryota</taxon>
        <taxon>Fungi</taxon>
        <taxon>Dikarya</taxon>
        <taxon>Ascomycota</taxon>
        <taxon>Pezizomycotina</taxon>
        <taxon>Dothideomycetes</taxon>
        <taxon>Dothideomycetidae</taxon>
        <taxon>Capnodiales</taxon>
        <taxon>Capnodiaceae</taxon>
        <taxon>Polychaeton</taxon>
    </lineage>
</organism>
<keyword evidence="9" id="KW-0255">Endonuclease</keyword>
<keyword evidence="8" id="KW-0479">Metal-binding</keyword>
<feature type="compositionally biased region" description="Polar residues" evidence="12">
    <location>
        <begin position="90"/>
        <end position="100"/>
    </location>
</feature>
<dbReference type="EC" id="3.1.26.4" evidence="5"/>
<keyword evidence="15" id="KW-1185">Reference proteome</keyword>
<evidence type="ECO:0000256" key="8">
    <source>
        <dbReference type="ARBA" id="ARBA00022723"/>
    </source>
</evidence>
<dbReference type="GO" id="GO:0004523">
    <property type="term" value="F:RNA-DNA hybrid ribonuclease activity"/>
    <property type="evidence" value="ECO:0007669"/>
    <property type="project" value="UniProtKB-EC"/>
</dbReference>
<dbReference type="SUPFAM" id="SSF53098">
    <property type="entry name" value="Ribonuclease H-like"/>
    <property type="match status" value="1"/>
</dbReference>
<dbReference type="InterPro" id="IPR009027">
    <property type="entry name" value="Ribosomal_bL9/RNase_H1_N"/>
</dbReference>
<comment type="catalytic activity">
    <reaction evidence="1">
        <text>Endonucleolytic cleavage to 5'-phosphomonoester.</text>
        <dbReference type="EC" id="3.1.26.4"/>
    </reaction>
</comment>
<accession>A0A9P4UM35</accession>
<dbReference type="GO" id="GO:0046872">
    <property type="term" value="F:metal ion binding"/>
    <property type="evidence" value="ECO:0007669"/>
    <property type="project" value="UniProtKB-KW"/>
</dbReference>
<keyword evidence="7" id="KW-0540">Nuclease</keyword>
<feature type="region of interest" description="Disordered" evidence="12">
    <location>
        <begin position="249"/>
        <end position="307"/>
    </location>
</feature>
<comment type="cofactor">
    <cofactor evidence="2">
        <name>Mg(2+)</name>
        <dbReference type="ChEBI" id="CHEBI:18420"/>
    </cofactor>
</comment>
<dbReference type="AlphaFoldDB" id="A0A9P4UM35"/>
<dbReference type="EMBL" id="MU003833">
    <property type="protein sequence ID" value="KAF2717931.1"/>
    <property type="molecule type" value="Genomic_DNA"/>
</dbReference>
<evidence type="ECO:0000256" key="4">
    <source>
        <dbReference type="ARBA" id="ARBA00005300"/>
    </source>
</evidence>
<name>A0A9P4UM35_9PEZI</name>
<dbReference type="Pfam" id="PF00075">
    <property type="entry name" value="RNase_H"/>
    <property type="match status" value="1"/>
</dbReference>
<dbReference type="OrthoDB" id="407198at2759"/>
<dbReference type="Pfam" id="PF01693">
    <property type="entry name" value="Cauli_VI"/>
    <property type="match status" value="2"/>
</dbReference>
<evidence type="ECO:0000256" key="1">
    <source>
        <dbReference type="ARBA" id="ARBA00000077"/>
    </source>
</evidence>
<dbReference type="Gene3D" id="3.30.420.10">
    <property type="entry name" value="Ribonuclease H-like superfamily/Ribonuclease H"/>
    <property type="match status" value="1"/>
</dbReference>
<dbReference type="InterPro" id="IPR050092">
    <property type="entry name" value="RNase_H"/>
</dbReference>
<dbReference type="PANTHER" id="PTHR10642:SF26">
    <property type="entry name" value="RIBONUCLEASE H1"/>
    <property type="match status" value="1"/>
</dbReference>
<dbReference type="GO" id="GO:0003676">
    <property type="term" value="F:nucleic acid binding"/>
    <property type="evidence" value="ECO:0007669"/>
    <property type="project" value="InterPro"/>
</dbReference>
<dbReference type="InterPro" id="IPR036397">
    <property type="entry name" value="RNaseH_sf"/>
</dbReference>
<evidence type="ECO:0000256" key="7">
    <source>
        <dbReference type="ARBA" id="ARBA00022722"/>
    </source>
</evidence>
<feature type="domain" description="RNase H type-1" evidence="13">
    <location>
        <begin position="336"/>
        <end position="510"/>
    </location>
</feature>
<keyword evidence="10" id="KW-0378">Hydrolase</keyword>
<dbReference type="PANTHER" id="PTHR10642">
    <property type="entry name" value="RIBONUCLEASE H1"/>
    <property type="match status" value="1"/>
</dbReference>
<dbReference type="InterPro" id="IPR011320">
    <property type="entry name" value="RNase_H1_N"/>
</dbReference>
<evidence type="ECO:0000256" key="12">
    <source>
        <dbReference type="SAM" id="MobiDB-lite"/>
    </source>
</evidence>
<feature type="region of interest" description="Disordered" evidence="12">
    <location>
        <begin position="90"/>
        <end position="127"/>
    </location>
</feature>
<evidence type="ECO:0000313" key="15">
    <source>
        <dbReference type="Proteomes" id="UP000799441"/>
    </source>
</evidence>
<keyword evidence="11" id="KW-0460">Magnesium</keyword>
<evidence type="ECO:0000256" key="6">
    <source>
        <dbReference type="ARBA" id="ARBA00017721"/>
    </source>
</evidence>
<comment type="caution">
    <text evidence="14">The sequence shown here is derived from an EMBL/GenBank/DDBJ whole genome shotgun (WGS) entry which is preliminary data.</text>
</comment>
<dbReference type="SUPFAM" id="SSF55658">
    <property type="entry name" value="L9 N-domain-like"/>
    <property type="match status" value="2"/>
</dbReference>
<comment type="similarity">
    <text evidence="4">Belongs to the RNase H family.</text>
</comment>
<evidence type="ECO:0000256" key="11">
    <source>
        <dbReference type="ARBA" id="ARBA00022842"/>
    </source>
</evidence>
<dbReference type="FunFam" id="3.30.420.10:FF:000090">
    <property type="entry name" value="Ribonuclease H"/>
    <property type="match status" value="1"/>
</dbReference>
<feature type="compositionally biased region" description="Acidic residues" evidence="12">
    <location>
        <begin position="252"/>
        <end position="262"/>
    </location>
</feature>
<evidence type="ECO:0000256" key="3">
    <source>
        <dbReference type="ARBA" id="ARBA00004065"/>
    </source>
</evidence>
<evidence type="ECO:0000256" key="5">
    <source>
        <dbReference type="ARBA" id="ARBA00012180"/>
    </source>
</evidence>
<dbReference type="CDD" id="cd09280">
    <property type="entry name" value="RNase_HI_eukaryote_like"/>
    <property type="match status" value="1"/>
</dbReference>
<reference evidence="14" key="1">
    <citation type="journal article" date="2020" name="Stud. Mycol.">
        <title>101 Dothideomycetes genomes: a test case for predicting lifestyles and emergence of pathogens.</title>
        <authorList>
            <person name="Haridas S."/>
            <person name="Albert R."/>
            <person name="Binder M."/>
            <person name="Bloem J."/>
            <person name="Labutti K."/>
            <person name="Salamov A."/>
            <person name="Andreopoulos B."/>
            <person name="Baker S."/>
            <person name="Barry K."/>
            <person name="Bills G."/>
            <person name="Bluhm B."/>
            <person name="Cannon C."/>
            <person name="Castanera R."/>
            <person name="Culley D."/>
            <person name="Daum C."/>
            <person name="Ezra D."/>
            <person name="Gonzalez J."/>
            <person name="Henrissat B."/>
            <person name="Kuo A."/>
            <person name="Liang C."/>
            <person name="Lipzen A."/>
            <person name="Lutzoni F."/>
            <person name="Magnuson J."/>
            <person name="Mondo S."/>
            <person name="Nolan M."/>
            <person name="Ohm R."/>
            <person name="Pangilinan J."/>
            <person name="Park H.-J."/>
            <person name="Ramirez L."/>
            <person name="Alfaro M."/>
            <person name="Sun H."/>
            <person name="Tritt A."/>
            <person name="Yoshinaga Y."/>
            <person name="Zwiers L.-H."/>
            <person name="Turgeon B."/>
            <person name="Goodwin S."/>
            <person name="Spatafora J."/>
            <person name="Crous P."/>
            <person name="Grigoriev I."/>
        </authorList>
    </citation>
    <scope>NUCLEOTIDE SEQUENCE</scope>
    <source>
        <strain evidence="14">CBS 116435</strain>
    </source>
</reference>
<evidence type="ECO:0000259" key="13">
    <source>
        <dbReference type="PROSITE" id="PS50879"/>
    </source>
</evidence>